<feature type="compositionally biased region" description="Polar residues" evidence="5">
    <location>
        <begin position="123"/>
        <end position="135"/>
    </location>
</feature>
<dbReference type="OMA" id="ENIFNIG"/>
<evidence type="ECO:0000256" key="3">
    <source>
        <dbReference type="ARBA" id="ARBA00022989"/>
    </source>
</evidence>
<evidence type="ECO:0000256" key="4">
    <source>
        <dbReference type="ARBA" id="ARBA00023136"/>
    </source>
</evidence>
<dbReference type="RefSeq" id="XP_001744510.1">
    <property type="nucleotide sequence ID" value="XM_001744458.1"/>
</dbReference>
<evidence type="ECO:0000256" key="5">
    <source>
        <dbReference type="SAM" id="MobiDB-lite"/>
    </source>
</evidence>
<keyword evidence="7" id="KW-0732">Signal</keyword>
<dbReference type="InterPro" id="IPR010920">
    <property type="entry name" value="LSM_dom_sf"/>
</dbReference>
<keyword evidence="4 6" id="KW-0472">Membrane</keyword>
<feature type="region of interest" description="Disordered" evidence="5">
    <location>
        <begin position="98"/>
        <end position="148"/>
    </location>
</feature>
<feature type="transmembrane region" description="Helical" evidence="6">
    <location>
        <begin position="542"/>
        <end position="562"/>
    </location>
</feature>
<feature type="signal peptide" evidence="7">
    <location>
        <begin position="1"/>
        <end position="16"/>
    </location>
</feature>
<dbReference type="Pfam" id="PF25886">
    <property type="entry name" value="Msy1"/>
    <property type="match status" value="1"/>
</dbReference>
<feature type="domain" description="Mechanosensitive ion channel protein Msy1/2-like transmembrane" evidence="9">
    <location>
        <begin position="454"/>
        <end position="594"/>
    </location>
</feature>
<dbReference type="GO" id="GO:0005886">
    <property type="term" value="C:plasma membrane"/>
    <property type="evidence" value="ECO:0000318"/>
    <property type="project" value="GO_Central"/>
</dbReference>
<feature type="compositionally biased region" description="Basic and acidic residues" evidence="5">
    <location>
        <begin position="392"/>
        <end position="409"/>
    </location>
</feature>
<feature type="transmembrane region" description="Helical" evidence="6">
    <location>
        <begin position="582"/>
        <end position="604"/>
    </location>
</feature>
<dbReference type="Proteomes" id="UP000001357">
    <property type="component" value="Unassembled WGS sequence"/>
</dbReference>
<keyword evidence="3 6" id="KW-1133">Transmembrane helix</keyword>
<dbReference type="InterPro" id="IPR023408">
    <property type="entry name" value="MscS_beta-dom_sf"/>
</dbReference>
<dbReference type="STRING" id="81824.A9UVW0"/>
<accession>A9UVW0</accession>
<evidence type="ECO:0000313" key="11">
    <source>
        <dbReference type="Proteomes" id="UP000001357"/>
    </source>
</evidence>
<evidence type="ECO:0000259" key="9">
    <source>
        <dbReference type="Pfam" id="PF25886"/>
    </source>
</evidence>
<sequence length="1138" mass="126019">MGTRLLLLMRFRPTAQLLTGLTFVSQPWQKRTTSVDACLHIVCSNNSIIIIFRQFPVWATGRGPAPRLIYRGHQLEAANLAGNVEGLSGTSHISASKDHLRDTLPKSSSVNAKSAGSPGTVEHNGTNGDQPTSDLIESRGSAASSEGGLELTRDGIGLEHHGQEERPQLAHPPSLPHVQRHPLLQRQATENTSPPTDLPNELHISTETCNTPLSGPPSATIINLDAPDAPIPPTSSLAADDAALFDHLTRSAGADNHEAGDDAAPVKKTHPTNSGDVDSVFVTSTATAAAAAGSPLRRSGSAEPQSVASPAALLPRARSVGDMPPEMVHVEDPRESEQDQPVVQQAFHHYRSISMVEERGAQPVPWSVPRDASGAKRSVEFEHRRQRSAHYRGSDTFDDSRPPSERDAEIQNTRGATEMSEKTPQESDAPKDAVVGKGGYFEEEEEEDAAHFWAVVGRFKWFILTFLLCIVLPGLLCGFLAPDAHVGQTSFTAWAFILGIIILAWPVVYLIVHVAGWTMVYLAMYRKKGPAMMRYYVEGLRVPVTTFAWAIAATVLFHVLIVSDPFPPARPPGYRRNVMDQVWWIERFFICGIIVSILPMGRAYMIRRVALQRRAEGYHERVREAIMSSMIMSHLTKNVSPKMIAPRVKAQVKRRKRAVEFALASKSAPSTPPDPEKGRKQFRMWKSKATSSAGPGKSTKAILKQAASALSVSQNRQETESTASQRVDHVEDHVNIFGNPNALNSRKFPRSTNSEIDMDKLLADADTVQRMPMMVCRRTKQIRSIKDARYLGSALFDWYSGVRDLRTEIINLPDATIRVSTLLDQFPPESKLRSHAERILDPSKTGKLTREQLMTCVVEVFLGRKNLAHSLGDLDSIIHAINAFLINVQAVLTFLVVLVGFSTGELADIALTAGTTILGLSFIFSDTCKHVFQSFVLLFVRAPFDAGDRVEIQGYSEPLYVQKMELHYTVFTVWNGLVVTIPNHDLYNKTIFNVHRSGMMWEQTKFSVSVRTSSEKLRLLEERWRETLRAHPFDFHDARSFFLLDRIEDANKLVIHMISAQRTNWQNGEHVIRRNIITAAMRKACEDLGIEYGPPIQRVNLVGNGVPPPSSTFESGSSNFATRAASYDGGLSEQMHQS</sequence>
<dbReference type="eggNOG" id="KOG4629">
    <property type="taxonomic scope" value="Eukaryota"/>
</dbReference>
<feature type="transmembrane region" description="Helical" evidence="6">
    <location>
        <begin position="493"/>
        <end position="522"/>
    </location>
</feature>
<evidence type="ECO:0000259" key="8">
    <source>
        <dbReference type="Pfam" id="PF00924"/>
    </source>
</evidence>
<reference evidence="10 11" key="1">
    <citation type="journal article" date="2008" name="Nature">
        <title>The genome of the choanoflagellate Monosiga brevicollis and the origin of metazoans.</title>
        <authorList>
            <consortium name="JGI Sequencing"/>
            <person name="King N."/>
            <person name="Westbrook M.J."/>
            <person name="Young S.L."/>
            <person name="Kuo A."/>
            <person name="Abedin M."/>
            <person name="Chapman J."/>
            <person name="Fairclough S."/>
            <person name="Hellsten U."/>
            <person name="Isogai Y."/>
            <person name="Letunic I."/>
            <person name="Marr M."/>
            <person name="Pincus D."/>
            <person name="Putnam N."/>
            <person name="Rokas A."/>
            <person name="Wright K.J."/>
            <person name="Zuzow R."/>
            <person name="Dirks W."/>
            <person name="Good M."/>
            <person name="Goodstein D."/>
            <person name="Lemons D."/>
            <person name="Li W."/>
            <person name="Lyons J.B."/>
            <person name="Morris A."/>
            <person name="Nichols S."/>
            <person name="Richter D.J."/>
            <person name="Salamov A."/>
            <person name="Bork P."/>
            <person name="Lim W.A."/>
            <person name="Manning G."/>
            <person name="Miller W.T."/>
            <person name="McGinnis W."/>
            <person name="Shapiro H."/>
            <person name="Tjian R."/>
            <person name="Grigoriev I.V."/>
            <person name="Rokhsar D."/>
        </authorList>
    </citation>
    <scope>NUCLEOTIDE SEQUENCE [LARGE SCALE GENOMIC DNA]</scope>
    <source>
        <strain evidence="11">MX1 / ATCC 50154</strain>
    </source>
</reference>
<gene>
    <name evidence="10" type="ORF">MONBRDRAFT_31864</name>
</gene>
<feature type="compositionally biased region" description="Basic and acidic residues" evidence="5">
    <location>
        <begin position="419"/>
        <end position="431"/>
    </location>
</feature>
<name>A9UVW0_MONBE</name>
<feature type="region of interest" description="Disordered" evidence="5">
    <location>
        <begin position="292"/>
        <end position="325"/>
    </location>
</feature>
<keyword evidence="11" id="KW-1185">Reference proteome</keyword>
<dbReference type="EMBL" id="CH991547">
    <property type="protein sequence ID" value="EDQ90459.1"/>
    <property type="molecule type" value="Genomic_DNA"/>
</dbReference>
<feature type="chain" id="PRO_5002742481" description="EF-hand domain-containing protein" evidence="7">
    <location>
        <begin position="17"/>
        <end position="1138"/>
    </location>
</feature>
<feature type="region of interest" description="Disordered" evidence="5">
    <location>
        <begin position="188"/>
        <end position="216"/>
    </location>
</feature>
<feature type="transmembrane region" description="Helical" evidence="6">
    <location>
        <begin position="461"/>
        <end position="481"/>
    </location>
</feature>
<proteinExistence type="predicted"/>
<dbReference type="AlphaFoldDB" id="A9UVW0"/>
<evidence type="ECO:0000256" key="2">
    <source>
        <dbReference type="ARBA" id="ARBA00022692"/>
    </source>
</evidence>
<evidence type="ECO:0000256" key="6">
    <source>
        <dbReference type="SAM" id="Phobius"/>
    </source>
</evidence>
<feature type="domain" description="Mechanosensitive ion channel MscS" evidence="8">
    <location>
        <begin position="929"/>
        <end position="996"/>
    </location>
</feature>
<dbReference type="GO" id="GO:0008381">
    <property type="term" value="F:mechanosensitive monoatomic ion channel activity"/>
    <property type="evidence" value="ECO:0000318"/>
    <property type="project" value="GO_Central"/>
</dbReference>
<dbReference type="SUPFAM" id="SSF50182">
    <property type="entry name" value="Sm-like ribonucleoproteins"/>
    <property type="match status" value="1"/>
</dbReference>
<dbReference type="GeneID" id="5889695"/>
<dbReference type="InterPro" id="IPR006685">
    <property type="entry name" value="MscS_channel_2nd"/>
</dbReference>
<keyword evidence="2 6" id="KW-0812">Transmembrane</keyword>
<dbReference type="PANTHER" id="PTHR31323">
    <property type="entry name" value="MECHANOSENSITIVE ION CHANNEL PROTEIN MSY2"/>
    <property type="match status" value="1"/>
</dbReference>
<feature type="region of interest" description="Disordered" evidence="5">
    <location>
        <begin position="662"/>
        <end position="700"/>
    </location>
</feature>
<dbReference type="PANTHER" id="PTHR31323:SF1">
    <property type="entry name" value="MECHANOSENSITIVE ION CHANNEL PROTEIN"/>
    <property type="match status" value="1"/>
</dbReference>
<comment type="subcellular location">
    <subcellularLocation>
        <location evidence="1">Membrane</location>
    </subcellularLocation>
</comment>
<feature type="compositionally biased region" description="Polar residues" evidence="5">
    <location>
        <begin position="105"/>
        <end position="114"/>
    </location>
</feature>
<protein>
    <recommendedName>
        <fullName evidence="12">EF-hand domain-containing protein</fullName>
    </recommendedName>
</protein>
<dbReference type="Pfam" id="PF00924">
    <property type="entry name" value="MS_channel_2nd"/>
    <property type="match status" value="1"/>
</dbReference>
<dbReference type="InParanoid" id="A9UVW0"/>
<dbReference type="Gene3D" id="2.30.30.60">
    <property type="match status" value="1"/>
</dbReference>
<evidence type="ECO:0000256" key="7">
    <source>
        <dbReference type="SAM" id="SignalP"/>
    </source>
</evidence>
<evidence type="ECO:0000256" key="1">
    <source>
        <dbReference type="ARBA" id="ARBA00004370"/>
    </source>
</evidence>
<feature type="compositionally biased region" description="Basic and acidic residues" evidence="5">
    <location>
        <begin position="373"/>
        <end position="383"/>
    </location>
</feature>
<feature type="region of interest" description="Disordered" evidence="5">
    <location>
        <begin position="360"/>
        <end position="434"/>
    </location>
</feature>
<feature type="region of interest" description="Disordered" evidence="5">
    <location>
        <begin position="253"/>
        <end position="276"/>
    </location>
</feature>
<evidence type="ECO:0000313" key="10">
    <source>
        <dbReference type="EMBL" id="EDQ90459.1"/>
    </source>
</evidence>
<dbReference type="InterPro" id="IPR058650">
    <property type="entry name" value="Msy1/2-like"/>
</dbReference>
<evidence type="ECO:0008006" key="12">
    <source>
        <dbReference type="Google" id="ProtNLM"/>
    </source>
</evidence>
<dbReference type="KEGG" id="mbr:MONBRDRAFT_31864"/>
<feature type="compositionally biased region" description="Polar residues" evidence="5">
    <location>
        <begin position="203"/>
        <end position="213"/>
    </location>
</feature>
<dbReference type="GO" id="GO:0006820">
    <property type="term" value="P:monoatomic anion transport"/>
    <property type="evidence" value="ECO:0000318"/>
    <property type="project" value="GO_Central"/>
</dbReference>
<organism evidence="10 11">
    <name type="scientific">Monosiga brevicollis</name>
    <name type="common">Choanoflagellate</name>
    <dbReference type="NCBI Taxonomy" id="81824"/>
    <lineage>
        <taxon>Eukaryota</taxon>
        <taxon>Choanoflagellata</taxon>
        <taxon>Craspedida</taxon>
        <taxon>Salpingoecidae</taxon>
        <taxon>Monosiga</taxon>
    </lineage>
</organism>